<keyword evidence="2" id="KW-1185">Reference proteome</keyword>
<dbReference type="Proteomes" id="UP001062846">
    <property type="component" value="Chromosome 4"/>
</dbReference>
<accession>A0ACC0P5V8</accession>
<dbReference type="EMBL" id="CM046391">
    <property type="protein sequence ID" value="KAI8560890.1"/>
    <property type="molecule type" value="Genomic_DNA"/>
</dbReference>
<proteinExistence type="predicted"/>
<gene>
    <name evidence="1" type="ORF">RHMOL_Rhmol04G0291200</name>
</gene>
<organism evidence="1 2">
    <name type="scientific">Rhododendron molle</name>
    <name type="common">Chinese azalea</name>
    <name type="synonym">Azalea mollis</name>
    <dbReference type="NCBI Taxonomy" id="49168"/>
    <lineage>
        <taxon>Eukaryota</taxon>
        <taxon>Viridiplantae</taxon>
        <taxon>Streptophyta</taxon>
        <taxon>Embryophyta</taxon>
        <taxon>Tracheophyta</taxon>
        <taxon>Spermatophyta</taxon>
        <taxon>Magnoliopsida</taxon>
        <taxon>eudicotyledons</taxon>
        <taxon>Gunneridae</taxon>
        <taxon>Pentapetalae</taxon>
        <taxon>asterids</taxon>
        <taxon>Ericales</taxon>
        <taxon>Ericaceae</taxon>
        <taxon>Ericoideae</taxon>
        <taxon>Rhodoreae</taxon>
        <taxon>Rhododendron</taxon>
    </lineage>
</organism>
<evidence type="ECO:0000313" key="2">
    <source>
        <dbReference type="Proteomes" id="UP001062846"/>
    </source>
</evidence>
<protein>
    <submittedName>
        <fullName evidence="1">Uncharacterized protein</fullName>
    </submittedName>
</protein>
<reference evidence="1" key="1">
    <citation type="submission" date="2022-02" db="EMBL/GenBank/DDBJ databases">
        <title>Plant Genome Project.</title>
        <authorList>
            <person name="Zhang R.-G."/>
        </authorList>
    </citation>
    <scope>NUCLEOTIDE SEQUENCE</scope>
    <source>
        <strain evidence="1">AT1</strain>
    </source>
</reference>
<name>A0ACC0P5V8_RHOML</name>
<sequence>MINCGCTPEDMSCCKDSVHGIMYNCVVISVLQIPICFAYNVKRVCIRVDGAWQKEGLLGAFVWVVENLQAAEHMQGSGKQVMLRANVAEATACLEAIRWCHAQGITKATILMDSLLLTY</sequence>
<evidence type="ECO:0000313" key="1">
    <source>
        <dbReference type="EMBL" id="KAI8560890.1"/>
    </source>
</evidence>
<comment type="caution">
    <text evidence="1">The sequence shown here is derived from an EMBL/GenBank/DDBJ whole genome shotgun (WGS) entry which is preliminary data.</text>
</comment>